<dbReference type="CDD" id="cd04301">
    <property type="entry name" value="NAT_SF"/>
    <property type="match status" value="1"/>
</dbReference>
<reference evidence="2" key="1">
    <citation type="submission" date="2010-12" db="EMBL/GenBank/DDBJ databases">
        <title>Complete sequence of Bacillus cellulosilyticus DSM 2522.</title>
        <authorList>
            <consortium name="US DOE Joint Genome Institute"/>
            <person name="Lucas S."/>
            <person name="Copeland A."/>
            <person name="Lapidus A."/>
            <person name="Cheng J.-F."/>
            <person name="Bruce D."/>
            <person name="Goodwin L."/>
            <person name="Pitluck S."/>
            <person name="Chertkov O."/>
            <person name="Detter J.C."/>
            <person name="Han C."/>
            <person name="Tapia R."/>
            <person name="Land M."/>
            <person name="Hauser L."/>
            <person name="Jeffries C."/>
            <person name="Kyrpides N."/>
            <person name="Ivanova N."/>
            <person name="Mikhailova N."/>
            <person name="Brumm P."/>
            <person name="Mead D."/>
            <person name="Woyke T."/>
        </authorList>
    </citation>
    <scope>NUCLEOTIDE SEQUENCE [LARGE SCALE GENOMIC DNA]</scope>
    <source>
        <strain evidence="2">DSM 2522</strain>
    </source>
</reference>
<dbReference type="KEGG" id="bco:Bcell_2699"/>
<evidence type="ECO:0000313" key="3">
    <source>
        <dbReference type="Proteomes" id="UP000001401"/>
    </source>
</evidence>
<dbReference type="EMBL" id="CP002394">
    <property type="protein sequence ID" value="ADU30954.1"/>
    <property type="molecule type" value="Genomic_DNA"/>
</dbReference>
<dbReference type="HOGENOM" id="CLU_938947_0_0_9"/>
<evidence type="ECO:0000259" key="1">
    <source>
        <dbReference type="PROSITE" id="PS51186"/>
    </source>
</evidence>
<dbReference type="OrthoDB" id="2423856at2"/>
<dbReference type="Proteomes" id="UP000001401">
    <property type="component" value="Chromosome"/>
</dbReference>
<keyword evidence="3" id="KW-1185">Reference proteome</keyword>
<feature type="domain" description="N-acetyltransferase" evidence="1">
    <location>
        <begin position="3"/>
        <end position="159"/>
    </location>
</feature>
<dbReference type="Gene3D" id="3.40.630.30">
    <property type="match status" value="1"/>
</dbReference>
<dbReference type="RefSeq" id="WP_013489287.1">
    <property type="nucleotide sequence ID" value="NC_014829.1"/>
</dbReference>
<organism evidence="2 3">
    <name type="scientific">Evansella cellulosilytica (strain ATCC 21833 / DSM 2522 / FERM P-1141 / JCM 9156 / N-4)</name>
    <name type="common">Bacillus cellulosilyticus</name>
    <dbReference type="NCBI Taxonomy" id="649639"/>
    <lineage>
        <taxon>Bacteria</taxon>
        <taxon>Bacillati</taxon>
        <taxon>Bacillota</taxon>
        <taxon>Bacilli</taxon>
        <taxon>Bacillales</taxon>
        <taxon>Bacillaceae</taxon>
        <taxon>Evansella</taxon>
    </lineage>
</organism>
<evidence type="ECO:0000313" key="2">
    <source>
        <dbReference type="EMBL" id="ADU30954.1"/>
    </source>
</evidence>
<proteinExistence type="predicted"/>
<dbReference type="InterPro" id="IPR016181">
    <property type="entry name" value="Acyl_CoA_acyltransferase"/>
</dbReference>
<keyword evidence="2" id="KW-0808">Transferase</keyword>
<dbReference type="eggNOG" id="COG0456">
    <property type="taxonomic scope" value="Bacteria"/>
</dbReference>
<name>E6TVD7_EVAC2</name>
<dbReference type="Pfam" id="PF00583">
    <property type="entry name" value="Acetyltransf_1"/>
    <property type="match status" value="1"/>
</dbReference>
<dbReference type="STRING" id="649639.Bcell_2699"/>
<dbReference type="SUPFAM" id="SSF55729">
    <property type="entry name" value="Acyl-CoA N-acyltransferases (Nat)"/>
    <property type="match status" value="1"/>
</dbReference>
<accession>E6TVD7</accession>
<dbReference type="GO" id="GO:0016747">
    <property type="term" value="F:acyltransferase activity, transferring groups other than amino-acyl groups"/>
    <property type="evidence" value="ECO:0007669"/>
    <property type="project" value="InterPro"/>
</dbReference>
<sequence length="291" mass="34084">MLKTIRELSNDDFHHFEKMETGLEDDYILRIFERLTIGNNRLYGLFIDNQLISMGGYTIFAGRYAMLGRLRSDRRFRGNNYGTALISYVMNAAFQLDGIEWVGANTQEDNLPARRVVDKLGLTSSTMLHGATTNDTSFLERGEKIWHEVHSLEKKKQWLKSLYIDTESIFPYEIYYSFPASDALFTDTDVEAWTFYENEAATRVVILKPDQKGNHYLHVVYPWSDLTTQSGLWETIANDYRELKKQTDDDTYIWIDLKKEEIKALPTNHTFELPSPWVLYGIERNEWSKRN</sequence>
<dbReference type="InterPro" id="IPR000182">
    <property type="entry name" value="GNAT_dom"/>
</dbReference>
<dbReference type="AlphaFoldDB" id="E6TVD7"/>
<gene>
    <name evidence="2" type="ordered locus">Bcell_2699</name>
</gene>
<dbReference type="PROSITE" id="PS51186">
    <property type="entry name" value="GNAT"/>
    <property type="match status" value="1"/>
</dbReference>
<protein>
    <submittedName>
        <fullName evidence="2">GCN5-related N-acetyltransferase</fullName>
    </submittedName>
</protein>